<feature type="compositionally biased region" description="Low complexity" evidence="1">
    <location>
        <begin position="28"/>
        <end position="38"/>
    </location>
</feature>
<evidence type="ECO:0000256" key="1">
    <source>
        <dbReference type="SAM" id="MobiDB-lite"/>
    </source>
</evidence>
<reference evidence="2" key="1">
    <citation type="submission" date="2022-10" db="EMBL/GenBank/DDBJ databases">
        <title>The complete genomes of actinobacterial strains from the NBC collection.</title>
        <authorList>
            <person name="Joergensen T.S."/>
            <person name="Alvarez Arevalo M."/>
            <person name="Sterndorff E.B."/>
            <person name="Faurdal D."/>
            <person name="Vuksanovic O."/>
            <person name="Mourched A.-S."/>
            <person name="Charusanti P."/>
            <person name="Shaw S."/>
            <person name="Blin K."/>
            <person name="Weber T."/>
        </authorList>
    </citation>
    <scope>NUCLEOTIDE SEQUENCE</scope>
    <source>
        <strain evidence="2">NBC_00686</strain>
    </source>
</reference>
<dbReference type="Proteomes" id="UP001432168">
    <property type="component" value="Chromosome"/>
</dbReference>
<feature type="compositionally biased region" description="Basic residues" evidence="1">
    <location>
        <begin position="48"/>
        <end position="57"/>
    </location>
</feature>
<proteinExistence type="predicted"/>
<feature type="region of interest" description="Disordered" evidence="1">
    <location>
        <begin position="24"/>
        <end position="57"/>
    </location>
</feature>
<organism evidence="2 3">
    <name type="scientific">Streptomyces pseudovenezuelae</name>
    <dbReference type="NCBI Taxonomy" id="67350"/>
    <lineage>
        <taxon>Bacteria</taxon>
        <taxon>Bacillati</taxon>
        <taxon>Actinomycetota</taxon>
        <taxon>Actinomycetes</taxon>
        <taxon>Kitasatosporales</taxon>
        <taxon>Streptomycetaceae</taxon>
        <taxon>Streptomyces</taxon>
        <taxon>Streptomyces aurantiacus group</taxon>
    </lineage>
</organism>
<accession>A0ABZ1XB42</accession>
<name>A0ABZ1XB42_9ACTN</name>
<evidence type="ECO:0000313" key="2">
    <source>
        <dbReference type="EMBL" id="WUT49339.1"/>
    </source>
</evidence>
<evidence type="ECO:0000313" key="3">
    <source>
        <dbReference type="Proteomes" id="UP001432168"/>
    </source>
</evidence>
<dbReference type="EMBL" id="CP109011">
    <property type="protein sequence ID" value="WUT49339.1"/>
    <property type="molecule type" value="Genomic_DNA"/>
</dbReference>
<protein>
    <submittedName>
        <fullName evidence="2">Uncharacterized protein</fullName>
    </submittedName>
</protein>
<sequence length="57" mass="6269">MHALDRALLVISVDPEAGILIAGATTGRQRPPVEAPQQEEPERWTVRPGRRVRGWGA</sequence>
<gene>
    <name evidence="2" type="ORF">OG929_00270</name>
</gene>
<dbReference type="RefSeq" id="WP_329273311.1">
    <property type="nucleotide sequence ID" value="NZ_CP109011.1"/>
</dbReference>
<keyword evidence="3" id="KW-1185">Reference proteome</keyword>